<dbReference type="EMBL" id="VCKX01000028">
    <property type="protein sequence ID" value="TMR35942.1"/>
    <property type="molecule type" value="Genomic_DNA"/>
</dbReference>
<evidence type="ECO:0000256" key="2">
    <source>
        <dbReference type="ARBA" id="ARBA00023002"/>
    </source>
</evidence>
<organism evidence="7 8">
    <name type="scientific">Nonomuraea zeae</name>
    <dbReference type="NCBI Taxonomy" id="1642303"/>
    <lineage>
        <taxon>Bacteria</taxon>
        <taxon>Bacillati</taxon>
        <taxon>Actinomycetota</taxon>
        <taxon>Actinomycetes</taxon>
        <taxon>Streptosporangiales</taxon>
        <taxon>Streptosporangiaceae</taxon>
        <taxon>Nonomuraea</taxon>
    </lineage>
</organism>
<evidence type="ECO:0000259" key="6">
    <source>
        <dbReference type="Pfam" id="PF00171"/>
    </source>
</evidence>
<keyword evidence="8" id="KW-1185">Reference proteome</keyword>
<comment type="similarity">
    <text evidence="1 4">Belongs to the aldehyde dehydrogenase family.</text>
</comment>
<evidence type="ECO:0000313" key="8">
    <source>
        <dbReference type="Proteomes" id="UP000306628"/>
    </source>
</evidence>
<reference evidence="7 8" key="1">
    <citation type="submission" date="2019-05" db="EMBL/GenBank/DDBJ databases">
        <title>Draft genome sequence of Nonomuraea zeae DSM 100528.</title>
        <authorList>
            <person name="Saricaoglu S."/>
            <person name="Isik K."/>
        </authorList>
    </citation>
    <scope>NUCLEOTIDE SEQUENCE [LARGE SCALE GENOMIC DNA]</scope>
    <source>
        <strain evidence="7 8">DSM 100528</strain>
    </source>
</reference>
<feature type="domain" description="Aldehyde dehydrogenase" evidence="6">
    <location>
        <begin position="17"/>
        <end position="476"/>
    </location>
</feature>
<keyword evidence="2 4" id="KW-0560">Oxidoreductase</keyword>
<feature type="region of interest" description="Disordered" evidence="5">
    <location>
        <begin position="1"/>
        <end position="24"/>
    </location>
</feature>
<dbReference type="InterPro" id="IPR016161">
    <property type="entry name" value="Ald_DH/histidinol_DH"/>
</dbReference>
<dbReference type="RefSeq" id="WP_138689740.1">
    <property type="nucleotide sequence ID" value="NZ_JBHSAZ010000089.1"/>
</dbReference>
<dbReference type="InterPro" id="IPR015590">
    <property type="entry name" value="Aldehyde_DH_dom"/>
</dbReference>
<dbReference type="FunFam" id="3.40.605.10:FF:000007">
    <property type="entry name" value="NAD/NADP-dependent betaine aldehyde dehydrogenase"/>
    <property type="match status" value="1"/>
</dbReference>
<dbReference type="InterPro" id="IPR050740">
    <property type="entry name" value="Aldehyde_DH_Superfamily"/>
</dbReference>
<protein>
    <submittedName>
        <fullName evidence="7">Aldehyde dehydrogenase family protein</fullName>
    </submittedName>
</protein>
<dbReference type="PANTHER" id="PTHR43353:SF5">
    <property type="entry name" value="SUCCINATE-SEMIALDEHYDE DEHYDROGENASE, MITOCHONDRIAL"/>
    <property type="match status" value="1"/>
</dbReference>
<name>A0A5S4GT71_9ACTN</name>
<dbReference type="PROSITE" id="PS00070">
    <property type="entry name" value="ALDEHYDE_DEHYDR_CYS"/>
    <property type="match status" value="1"/>
</dbReference>
<proteinExistence type="inferred from homology"/>
<evidence type="ECO:0000313" key="7">
    <source>
        <dbReference type="EMBL" id="TMR35942.1"/>
    </source>
</evidence>
<dbReference type="OrthoDB" id="9812625at2"/>
<dbReference type="SUPFAM" id="SSF53720">
    <property type="entry name" value="ALDH-like"/>
    <property type="match status" value="1"/>
</dbReference>
<comment type="caution">
    <text evidence="7">The sequence shown here is derived from an EMBL/GenBank/DDBJ whole genome shotgun (WGS) entry which is preliminary data.</text>
</comment>
<feature type="active site" evidence="3">
    <location>
        <position position="250"/>
    </location>
</feature>
<evidence type="ECO:0000256" key="1">
    <source>
        <dbReference type="ARBA" id="ARBA00009986"/>
    </source>
</evidence>
<dbReference type="GO" id="GO:0016620">
    <property type="term" value="F:oxidoreductase activity, acting on the aldehyde or oxo group of donors, NAD or NADP as acceptor"/>
    <property type="evidence" value="ECO:0007669"/>
    <property type="project" value="InterPro"/>
</dbReference>
<evidence type="ECO:0000256" key="3">
    <source>
        <dbReference type="PROSITE-ProRule" id="PRU10007"/>
    </source>
</evidence>
<dbReference type="InterPro" id="IPR029510">
    <property type="entry name" value="Ald_DH_CS_GLU"/>
</dbReference>
<dbReference type="InterPro" id="IPR016162">
    <property type="entry name" value="Ald_DH_N"/>
</dbReference>
<dbReference type="Gene3D" id="3.40.605.10">
    <property type="entry name" value="Aldehyde Dehydrogenase, Chain A, domain 1"/>
    <property type="match status" value="1"/>
</dbReference>
<accession>A0A5S4GT71</accession>
<dbReference type="AlphaFoldDB" id="A0A5S4GT71"/>
<sequence>MTKEHELLIGGQARPAEGERHFPVHDPATGQVLAEVADATRRDVLAAVESAHTALKGWSGTPAWRRYEVLRDGADALRRQVPELAELISAETGKPTREALGEAANTVRFFEWFSHETLRLPGQAWPEITPTRDAVVVAEPVGVVAAITPWNFPAFMVACKAGAALAAGCAVVLKPAEQTPLTALFIARVLHDAGLPPGVLNVVPTSDPATAGEVFLRDERVDCVSFTGSRAIGELLMRGAAASIKRVLLELGGNSPVVVLEDADVADTARQLVQARYLNAGQACVAANRVYVVDGVAGALLAELRTAVRALTTGHPRQEGTDLGPLIDLDAVERIERQIDTAVSQGAELVTGGRRLEENAVSAFVEPAVIAAPAAREPAVLGEELFGPVLAVVTCRDEAEAVELANSTEYGLAAYVFTGDRDRGLRVARRLKAGSVGVNCALTSEPQLPFGGMKASGLGRERGRAGVEEFLELKTIQVAL</sequence>
<dbReference type="Gene3D" id="3.40.309.10">
    <property type="entry name" value="Aldehyde Dehydrogenase, Chain A, domain 2"/>
    <property type="match status" value="1"/>
</dbReference>
<dbReference type="PROSITE" id="PS00687">
    <property type="entry name" value="ALDEHYDE_DEHYDR_GLU"/>
    <property type="match status" value="1"/>
</dbReference>
<dbReference type="InterPro" id="IPR016160">
    <property type="entry name" value="Ald_DH_CS_CYS"/>
</dbReference>
<evidence type="ECO:0000256" key="5">
    <source>
        <dbReference type="SAM" id="MobiDB-lite"/>
    </source>
</evidence>
<dbReference type="Proteomes" id="UP000306628">
    <property type="component" value="Unassembled WGS sequence"/>
</dbReference>
<dbReference type="InterPro" id="IPR016163">
    <property type="entry name" value="Ald_DH_C"/>
</dbReference>
<evidence type="ECO:0000256" key="4">
    <source>
        <dbReference type="RuleBase" id="RU003345"/>
    </source>
</evidence>
<dbReference type="Pfam" id="PF00171">
    <property type="entry name" value="Aldedh"/>
    <property type="match status" value="1"/>
</dbReference>
<gene>
    <name evidence="7" type="ORF">ETD85_11995</name>
</gene>
<dbReference type="PANTHER" id="PTHR43353">
    <property type="entry name" value="SUCCINATE-SEMIALDEHYDE DEHYDROGENASE, MITOCHONDRIAL"/>
    <property type="match status" value="1"/>
</dbReference>